<dbReference type="Proteomes" id="UP000886611">
    <property type="component" value="Unassembled WGS sequence"/>
</dbReference>
<evidence type="ECO:0000256" key="4">
    <source>
        <dbReference type="ARBA" id="ARBA00022723"/>
    </source>
</evidence>
<keyword evidence="5" id="KW-0863">Zinc-finger</keyword>
<feature type="region of interest" description="Disordered" evidence="10">
    <location>
        <begin position="757"/>
        <end position="900"/>
    </location>
</feature>
<feature type="compositionally biased region" description="Polar residues" evidence="10">
    <location>
        <begin position="703"/>
        <end position="715"/>
    </location>
</feature>
<feature type="region of interest" description="Disordered" evidence="10">
    <location>
        <begin position="52"/>
        <end position="101"/>
    </location>
</feature>
<dbReference type="PROSITE" id="PS51916">
    <property type="entry name" value="DEUBAD"/>
    <property type="match status" value="1"/>
</dbReference>
<feature type="region of interest" description="Disordered" evidence="10">
    <location>
        <begin position="515"/>
        <end position="613"/>
    </location>
</feature>
<feature type="non-terminal residue" evidence="12">
    <location>
        <position position="2067"/>
    </location>
</feature>
<keyword evidence="3" id="KW-0678">Repressor</keyword>
<sequence length="2067" mass="227120">MSKRETLKTQPLSLPNFMSKRERRWQLALRQQHKRRNGVSMMVNKSVPRVVLTPLKVSDEQPESPTGSESKNGFGDGDGCEKDLKHGQRSPTGKQISQHLKKLKKSGLGHLKWTKAEDIDIETPGSILVNTNLRALINKHTFASLPQHFQQYLLLLLPEVDRQMGSDGVLRLSNSALNNEFFAYAAQGWKQRLAEGEFTPEMQIRIRQEMEKEKKIEPWKEKFYETYYGEKSGITHEECMILTSVQESDKERSSSVDSSPDLPGPSCQTIAEKKEVEIPGNMLVCEESEDQSLCTMELTSKLPTEQPTEDMTEQPADNILFSEISEIAAEESLVQEEIAEEIDTNTCEYIEDHVKPELDVSENVDNTTHKSKEHSEVLGFDNADVNKICVSESFVETVEEGNDIPIENEADTSDNTVELDSTTMDEELSPTIDIEKDSIEALSSVSEESSPTEEPKDQELQDKFQDSHSIEAEFLDEHKDQSEKNDELLVLEKEDISTEHNDIPQLISEEQSLSKEILSSDHSQLKTEAVTLSEESMPCSEEPTIPASCIALTADDEQPAENSGPSQVQSETEDDTISSKSQMSPLQEPQLEGNSSFETLEVKSPKSQLQASPALSCISESLSEDKNFTSETLHVSVSVGSMTAPEEPETKKPEALQTPSASPDKDHASPSNKSPSVYDFYCDREIDTIETKQQLTNEKHDSQALTFTNTTQSCSPEPESERPLQLSLEMTSVVSVEPVPVPDIPKEDDLPLQITVQEPKQENKDAIQAEKRLPDIPSNDKGLKQTKHYSAADRASSVLSENSWSEMPKIKHHKPHQPNHQHRYEEPYPVKHSEHNKSPELLKTDSREPEISKRKTGEQHSGICKEKRARIEETELSSSLPSSTASGKETPPKEELRVPPLKIQLSKVGLPFIIKTNTVSKPEPKVSSTVVSSAGRNTGARTLADIKARAQQARAQREAAAAAAVAAAARITSGESGVSSEGSKTRTLAHIKEQTKAKLFAKHQARAHSHQTAKGSKVHSSKEDRCPTDSQPLVHSKTEGPTGVIIVNPNRRSPDKGLAVSVGTSESRITLKSTANMPTSNSTSHNTVAQQCSSNLIVSTDVSAVPASMDSRVNSNMPSHDESALSHNFPVPASSSSVLMTVSSPSLQTSIFKVAFSKPSAKTNVTGSPCQAIVPKYAESTSKISTEVPSMPCSLNSATPTCPGSYAGLRYTSQTAPHVSCVTTLQPHREPISFQNSLDASQRNCPPRSSTPFSVERTSVPFTSDYHTSNTNERRDLQNYGDKISIANTVKVLDHISTNISKNTRIIPTENSESEMETAAKLRQIPQADSSVSNKAIPCKVIVDHTSGLYSSAPTSALTDARQNLANKGVKTETVLRLQESIMSRSEPSRQKSEQSTIFSTSSRMNNKKLHMAYSVMQGMPAHQQDRQREGNLSEQNTGNLIYSSLLYKHAEKAVTNEHNNDPKCWLREKEKPGMDTMLLHKNQYTNDTKEKKGDIAVMSERMMPTTDCSNFLEPRVIKSEPSDMDTEEFKEPVNPHHTTHLFDGRTVKTSPSSGALTEDCMSVSIDNQRRLPAPRGSGCRLSSVEANNPLVTQLLQGNLPLEKVLPQPRSGARLEINRLPVPMQNSLVRSPSAAERNVIDNTQVCASPESSGHISGLSGPVHIRKPDLQLNKRMAKSAVEFIHIKCEQGPQMLEAENKSSSCPLGSHLSQIGPRQPFVQEWVNKSPMHGRITPSPEIKQQTQALPACSFQKGLLGSEKNGSFPSDASTTQRLFNSLPSDVRDPSHPTALLQANKKATPGSGTPTPLAFCNNREQKSSEVSVPHVTEHVRKGSVFSTPLPIKPPDDIASAVQAGQTKSLLHPPNGEVSTDQKQMAIPVEINKRLGSHPSVNICRSIKVEPISYEEGLTNNCEMAMKQSAYEQNEAKEHVPAFHLKTSEFPPYVAPETQKAFSQLNSQKIQPAPQPPQMYGNYSAIHFSNANFNRTASVIEKSFGNFLGNSGNAGSGLVNQGSSASSQKYADSNNAEELELKCSCRLKAMIVCKGCGAFCHDDCIGPSKLCVACLVVR</sequence>
<feature type="compositionally biased region" description="Acidic residues" evidence="10">
    <location>
        <begin position="402"/>
        <end position="412"/>
    </location>
</feature>
<dbReference type="InterPro" id="IPR044867">
    <property type="entry name" value="DEUBAD_dom"/>
</dbReference>
<feature type="region of interest" description="Disordered" evidence="10">
    <location>
        <begin position="402"/>
        <end position="428"/>
    </location>
</feature>
<feature type="region of interest" description="Disordered" evidence="10">
    <location>
        <begin position="441"/>
        <end position="487"/>
    </location>
</feature>
<dbReference type="InterPro" id="IPR028020">
    <property type="entry name" value="ASX_DEUBAD_dom"/>
</dbReference>
<feature type="compositionally biased region" description="Basic and acidic residues" evidence="10">
    <location>
        <begin position="1536"/>
        <end position="1547"/>
    </location>
</feature>
<dbReference type="GO" id="GO:0042975">
    <property type="term" value="F:peroxisome proliferator activated receptor binding"/>
    <property type="evidence" value="ECO:0007669"/>
    <property type="project" value="TreeGrafter"/>
</dbReference>
<dbReference type="PANTHER" id="PTHR13578:SF18">
    <property type="entry name" value="POLYCOMB GROUP PROTEIN ASXL3-RELATED"/>
    <property type="match status" value="1"/>
</dbReference>
<protein>
    <submittedName>
        <fullName evidence="12">ASX protein</fullName>
    </submittedName>
</protein>
<dbReference type="GO" id="GO:0008270">
    <property type="term" value="F:zinc ion binding"/>
    <property type="evidence" value="ECO:0007669"/>
    <property type="project" value="UniProtKB-KW"/>
</dbReference>
<feature type="compositionally biased region" description="Polar residues" evidence="10">
    <location>
        <begin position="1394"/>
        <end position="1404"/>
    </location>
</feature>
<feature type="compositionally biased region" description="Basic residues" evidence="10">
    <location>
        <begin position="810"/>
        <end position="821"/>
    </location>
</feature>
<keyword evidence="4" id="KW-0479">Metal-binding</keyword>
<feature type="compositionally biased region" description="Polar residues" evidence="10">
    <location>
        <begin position="89"/>
        <end position="98"/>
    </location>
</feature>
<comment type="subcellular location">
    <subcellularLocation>
        <location evidence="1">Nucleus</location>
    </subcellularLocation>
</comment>
<feature type="domain" description="DEUBAD" evidence="11">
    <location>
        <begin position="124"/>
        <end position="233"/>
    </location>
</feature>
<keyword evidence="8" id="KW-0804">Transcription</keyword>
<dbReference type="GO" id="GO:0035517">
    <property type="term" value="C:PR-DUB complex"/>
    <property type="evidence" value="ECO:0007669"/>
    <property type="project" value="TreeGrafter"/>
</dbReference>
<keyword evidence="6" id="KW-0862">Zinc</keyword>
<feature type="compositionally biased region" description="Polar residues" evidence="10">
    <location>
        <begin position="560"/>
        <end position="570"/>
    </location>
</feature>
<dbReference type="GO" id="GO:0003677">
    <property type="term" value="F:DNA binding"/>
    <property type="evidence" value="ECO:0007669"/>
    <property type="project" value="InterPro"/>
</dbReference>
<evidence type="ECO:0000313" key="13">
    <source>
        <dbReference type="Proteomes" id="UP000886611"/>
    </source>
</evidence>
<evidence type="ECO:0000256" key="7">
    <source>
        <dbReference type="ARBA" id="ARBA00023015"/>
    </source>
</evidence>
<evidence type="ECO:0000256" key="10">
    <source>
        <dbReference type="SAM" id="MobiDB-lite"/>
    </source>
</evidence>
<evidence type="ECO:0000256" key="6">
    <source>
        <dbReference type="ARBA" id="ARBA00022833"/>
    </source>
</evidence>
<feature type="region of interest" description="Disordered" evidence="10">
    <location>
        <begin position="1237"/>
        <end position="1256"/>
    </location>
</feature>
<dbReference type="EMBL" id="JAATIS010007298">
    <property type="protein sequence ID" value="KAG2458002.1"/>
    <property type="molecule type" value="Genomic_DNA"/>
</dbReference>
<feature type="region of interest" description="Disordered" evidence="10">
    <location>
        <begin position="637"/>
        <end position="678"/>
    </location>
</feature>
<feature type="compositionally biased region" description="Polar residues" evidence="10">
    <location>
        <begin position="413"/>
        <end position="422"/>
    </location>
</feature>
<feature type="compositionally biased region" description="Basic and acidic residues" evidence="10">
    <location>
        <begin position="822"/>
        <end position="873"/>
    </location>
</feature>
<comment type="caution">
    <text evidence="12">The sequence shown here is derived from an EMBL/GenBank/DDBJ whole genome shotgun (WGS) entry which is preliminary data.</text>
</comment>
<feature type="non-terminal residue" evidence="12">
    <location>
        <position position="1"/>
    </location>
</feature>
<feature type="compositionally biased region" description="Low complexity" evidence="10">
    <location>
        <begin position="876"/>
        <end position="886"/>
    </location>
</feature>
<gene>
    <name evidence="12" type="primary">Asx</name>
    <name evidence="12" type="ORF">GTO96_0017780</name>
</gene>
<evidence type="ECO:0000256" key="5">
    <source>
        <dbReference type="ARBA" id="ARBA00022771"/>
    </source>
</evidence>
<evidence type="ECO:0000256" key="1">
    <source>
        <dbReference type="ARBA" id="ARBA00004123"/>
    </source>
</evidence>
<feature type="compositionally biased region" description="Basic residues" evidence="10">
    <location>
        <begin position="1007"/>
        <end position="1019"/>
    </location>
</feature>
<dbReference type="GO" id="GO:0009887">
    <property type="term" value="P:animal organ morphogenesis"/>
    <property type="evidence" value="ECO:0007669"/>
    <property type="project" value="TreeGrafter"/>
</dbReference>
<name>A0A8X7WX71_POLSE</name>
<proteinExistence type="inferred from homology"/>
<feature type="region of interest" description="Disordered" evidence="10">
    <location>
        <begin position="245"/>
        <end position="267"/>
    </location>
</feature>
<keyword evidence="7" id="KW-0805">Transcription regulation</keyword>
<dbReference type="GO" id="GO:0045944">
    <property type="term" value="P:positive regulation of transcription by RNA polymerase II"/>
    <property type="evidence" value="ECO:0007669"/>
    <property type="project" value="TreeGrafter"/>
</dbReference>
<dbReference type="GO" id="GO:0003682">
    <property type="term" value="F:chromatin binding"/>
    <property type="evidence" value="ECO:0007669"/>
    <property type="project" value="TreeGrafter"/>
</dbReference>
<feature type="region of interest" description="Disordered" evidence="10">
    <location>
        <begin position="1381"/>
        <end position="1404"/>
    </location>
</feature>
<feature type="region of interest" description="Disordered" evidence="10">
    <location>
        <begin position="692"/>
        <end position="724"/>
    </location>
</feature>
<dbReference type="InterPro" id="IPR024811">
    <property type="entry name" value="ASX/ASX-like"/>
</dbReference>
<evidence type="ECO:0000256" key="8">
    <source>
        <dbReference type="ARBA" id="ARBA00023163"/>
    </source>
</evidence>
<feature type="compositionally biased region" description="Basic and acidic residues" evidence="10">
    <location>
        <begin position="453"/>
        <end position="487"/>
    </location>
</feature>
<feature type="region of interest" description="Disordered" evidence="10">
    <location>
        <begin position="1536"/>
        <end position="1555"/>
    </location>
</feature>
<evidence type="ECO:0000259" key="11">
    <source>
        <dbReference type="PROSITE" id="PS51916"/>
    </source>
</evidence>
<feature type="compositionally biased region" description="Polar residues" evidence="10">
    <location>
        <begin position="578"/>
        <end position="598"/>
    </location>
</feature>
<evidence type="ECO:0000256" key="3">
    <source>
        <dbReference type="ARBA" id="ARBA00022491"/>
    </source>
</evidence>
<feature type="region of interest" description="Disordered" evidence="10">
    <location>
        <begin position="1007"/>
        <end position="1065"/>
    </location>
</feature>
<evidence type="ECO:0000313" key="12">
    <source>
        <dbReference type="EMBL" id="KAG2458002.1"/>
    </source>
</evidence>
<feature type="compositionally biased region" description="Low complexity" evidence="10">
    <location>
        <begin position="255"/>
        <end position="266"/>
    </location>
</feature>
<evidence type="ECO:0000256" key="9">
    <source>
        <dbReference type="ARBA" id="ARBA00023242"/>
    </source>
</evidence>
<dbReference type="InterPro" id="IPR026905">
    <property type="entry name" value="ASX-like_PHD"/>
</dbReference>
<dbReference type="PANTHER" id="PTHR13578">
    <property type="entry name" value="ADDITIONAL SEX COMBS LIKE PROTEIN ASXL"/>
    <property type="match status" value="1"/>
</dbReference>
<dbReference type="Pfam" id="PF13919">
    <property type="entry name" value="ASXH"/>
    <property type="match status" value="1"/>
</dbReference>
<keyword evidence="9" id="KW-0539">Nucleus</keyword>
<comment type="similarity">
    <text evidence="2">Belongs to the Asx family.</text>
</comment>
<organism evidence="12 13">
    <name type="scientific">Polypterus senegalus</name>
    <name type="common">Senegal bichir</name>
    <dbReference type="NCBI Taxonomy" id="55291"/>
    <lineage>
        <taxon>Eukaryota</taxon>
        <taxon>Metazoa</taxon>
        <taxon>Chordata</taxon>
        <taxon>Craniata</taxon>
        <taxon>Vertebrata</taxon>
        <taxon>Euteleostomi</taxon>
        <taxon>Actinopterygii</taxon>
        <taxon>Polypteriformes</taxon>
        <taxon>Polypteridae</taxon>
        <taxon>Polypterus</taxon>
    </lineage>
</organism>
<evidence type="ECO:0000256" key="2">
    <source>
        <dbReference type="ARBA" id="ARBA00006391"/>
    </source>
</evidence>
<feature type="compositionally biased region" description="Basic and acidic residues" evidence="10">
    <location>
        <begin position="759"/>
        <end position="774"/>
    </location>
</feature>
<reference evidence="12 13" key="1">
    <citation type="journal article" date="2021" name="Cell">
        <title>Tracing the genetic footprints of vertebrate landing in non-teleost ray-finned fishes.</title>
        <authorList>
            <person name="Bi X."/>
            <person name="Wang K."/>
            <person name="Yang L."/>
            <person name="Pan H."/>
            <person name="Jiang H."/>
            <person name="Wei Q."/>
            <person name="Fang M."/>
            <person name="Yu H."/>
            <person name="Zhu C."/>
            <person name="Cai Y."/>
            <person name="He Y."/>
            <person name="Gan X."/>
            <person name="Zeng H."/>
            <person name="Yu D."/>
            <person name="Zhu Y."/>
            <person name="Jiang H."/>
            <person name="Qiu Q."/>
            <person name="Yang H."/>
            <person name="Zhang Y.E."/>
            <person name="Wang W."/>
            <person name="Zhu M."/>
            <person name="He S."/>
            <person name="Zhang G."/>
        </authorList>
    </citation>
    <scope>NUCLEOTIDE SEQUENCE [LARGE SCALE GENOMIC DNA]</scope>
    <source>
        <strain evidence="12">Bchr_013</strain>
    </source>
</reference>
<dbReference type="Pfam" id="PF13922">
    <property type="entry name" value="PHD_3"/>
    <property type="match status" value="1"/>
</dbReference>
<keyword evidence="13" id="KW-1185">Reference proteome</keyword>
<accession>A0A8X7WX71</accession>